<dbReference type="AlphaFoldDB" id="N6UU34"/>
<feature type="coiled-coil region" evidence="4">
    <location>
        <begin position="4"/>
        <end position="48"/>
    </location>
</feature>
<dbReference type="Gene3D" id="1.10.8.140">
    <property type="entry name" value="PDCD5-like"/>
    <property type="match status" value="1"/>
</dbReference>
<dbReference type="InterPro" id="IPR022889">
    <property type="entry name" value="DNA_bind_arc"/>
</dbReference>
<dbReference type="GO" id="GO:0003677">
    <property type="term" value="F:DNA binding"/>
    <property type="evidence" value="ECO:0007669"/>
    <property type="project" value="UniProtKB-UniRule"/>
</dbReference>
<comment type="similarity">
    <text evidence="1 3">Belongs to the PDCD5 family.</text>
</comment>
<dbReference type="NCBIfam" id="NF003268">
    <property type="entry name" value="PRK04239.1"/>
    <property type="match status" value="1"/>
</dbReference>
<keyword evidence="6" id="KW-1185">Reference proteome</keyword>
<dbReference type="RefSeq" id="WP_004592617.1">
    <property type="nucleotide sequence ID" value="NZ_APMM01000042.1"/>
</dbReference>
<keyword evidence="4" id="KW-0175">Coiled coil</keyword>
<dbReference type="PANTHER" id="PTHR10840">
    <property type="entry name" value="PROGRAMMED CELL DEATH PROTEIN 5"/>
    <property type="match status" value="1"/>
</dbReference>
<protein>
    <recommendedName>
        <fullName evidence="3">DNA-binding protein J422_05564</fullName>
    </recommendedName>
</protein>
<dbReference type="InterPro" id="IPR036883">
    <property type="entry name" value="PDCD5-like_sf"/>
</dbReference>
<dbReference type="InterPro" id="IPR002836">
    <property type="entry name" value="PDCD5-like"/>
</dbReference>
<dbReference type="GO" id="GO:0005829">
    <property type="term" value="C:cytosol"/>
    <property type="evidence" value="ECO:0007669"/>
    <property type="project" value="TreeGrafter"/>
</dbReference>
<dbReference type="SUPFAM" id="SSF46950">
    <property type="entry name" value="Double-stranded DNA-binding domain"/>
    <property type="match status" value="1"/>
</dbReference>
<organism evidence="5 6">
    <name type="scientific">Methanocaldococcus villosus KIN24-T80</name>
    <dbReference type="NCBI Taxonomy" id="1069083"/>
    <lineage>
        <taxon>Archaea</taxon>
        <taxon>Methanobacteriati</taxon>
        <taxon>Methanobacteriota</taxon>
        <taxon>Methanomada group</taxon>
        <taxon>Methanococci</taxon>
        <taxon>Methanococcales</taxon>
        <taxon>Methanocaldococcaceae</taxon>
        <taxon>Methanocaldococcus</taxon>
    </lineage>
</organism>
<evidence type="ECO:0000313" key="5">
    <source>
        <dbReference type="EMBL" id="ENN95864.1"/>
    </source>
</evidence>
<gene>
    <name evidence="5" type="ORF">J422_05564</name>
</gene>
<evidence type="ECO:0000256" key="2">
    <source>
        <dbReference type="ARBA" id="ARBA00023125"/>
    </source>
</evidence>
<evidence type="ECO:0000313" key="6">
    <source>
        <dbReference type="Proteomes" id="UP000053695"/>
    </source>
</evidence>
<dbReference type="EMBL" id="APMM01000042">
    <property type="protein sequence ID" value="ENN95864.1"/>
    <property type="molecule type" value="Genomic_DNA"/>
</dbReference>
<sequence length="109" mass="12840">MDIEEIRRKKMLELQKKLAEEEEKQKALLEAELQKRALIKRILTAEARERLERIRMARPEFAEAIELQLIQLAQLGRLPIPLTDEQFKALLEKIAAAKKKKSEIKIIRK</sequence>
<dbReference type="HAMAP" id="MF_00026">
    <property type="entry name" value="dsDNA_bind"/>
    <property type="match status" value="1"/>
</dbReference>
<reference evidence="5 6" key="1">
    <citation type="journal article" date="2013" name="Genome Announc.">
        <title>Draft Genome Sequence of a Highly Flagellated, Fast-Swimming Archaeon, Methanocaldococcus villosus Strain KIN24-T80 (DSM 22612).</title>
        <authorList>
            <person name="Thennarasu S."/>
            <person name="Polireddy D."/>
            <person name="Antony A."/>
            <person name="Yada M.R."/>
            <person name="Algarawi S."/>
            <person name="Sivakumar N."/>
        </authorList>
    </citation>
    <scope>NUCLEOTIDE SEQUENCE [LARGE SCALE GENOMIC DNA]</scope>
    <source>
        <strain evidence="5 6">KIN24-T80</strain>
    </source>
</reference>
<dbReference type="PIRSF" id="PIRSF015730">
    <property type="entry name" value="TFAR19"/>
    <property type="match status" value="1"/>
</dbReference>
<keyword evidence="2 3" id="KW-0238">DNA-binding</keyword>
<accession>N6UU34</accession>
<dbReference type="PATRIC" id="fig|1069083.5.peg.1086"/>
<proteinExistence type="inferred from homology"/>
<evidence type="ECO:0000256" key="4">
    <source>
        <dbReference type="SAM" id="Coils"/>
    </source>
</evidence>
<dbReference type="STRING" id="1069083.GCA_000371805_00754"/>
<dbReference type="PANTHER" id="PTHR10840:SF0">
    <property type="entry name" value="PROGRAMMED CELL DEATH PROTEIN 5"/>
    <property type="match status" value="1"/>
</dbReference>
<evidence type="ECO:0000256" key="1">
    <source>
        <dbReference type="ARBA" id="ARBA00010490"/>
    </source>
</evidence>
<dbReference type="Proteomes" id="UP000053695">
    <property type="component" value="Unassembled WGS sequence"/>
</dbReference>
<dbReference type="Pfam" id="PF01984">
    <property type="entry name" value="dsDNA_bind"/>
    <property type="match status" value="1"/>
</dbReference>
<comment type="caution">
    <text evidence="5">The sequence shown here is derived from an EMBL/GenBank/DDBJ whole genome shotgun (WGS) entry which is preliminary data.</text>
</comment>
<name>N6UU34_9EURY</name>
<evidence type="ECO:0000256" key="3">
    <source>
        <dbReference type="HAMAP-Rule" id="MF_00026"/>
    </source>
</evidence>